<name>A0A1G6SY37_9BACT</name>
<dbReference type="Gene3D" id="3.40.710.10">
    <property type="entry name" value="DD-peptidase/beta-lactamase superfamily"/>
    <property type="match status" value="1"/>
</dbReference>
<dbReference type="AlphaFoldDB" id="A0A1G6SY37"/>
<gene>
    <name evidence="3" type="ORF">SAMN05216323_11063</name>
</gene>
<dbReference type="InterPro" id="IPR001466">
    <property type="entry name" value="Beta-lactam-related"/>
</dbReference>
<feature type="transmembrane region" description="Helical" evidence="1">
    <location>
        <begin position="400"/>
        <end position="418"/>
    </location>
</feature>
<dbReference type="PANTHER" id="PTHR46825:SF12">
    <property type="entry name" value="PENICILLIN-BINDING PROTEIN 4"/>
    <property type="match status" value="1"/>
</dbReference>
<keyword evidence="1" id="KW-0472">Membrane</keyword>
<proteinExistence type="predicted"/>
<reference evidence="3 4" key="1">
    <citation type="submission" date="2016-09" db="EMBL/GenBank/DDBJ databases">
        <authorList>
            <person name="Capua I."/>
            <person name="De Benedictis P."/>
            <person name="Joannis T."/>
            <person name="Lombin L.H."/>
            <person name="Cattoli G."/>
        </authorList>
    </citation>
    <scope>NUCLEOTIDE SEQUENCE [LARGE SCALE GENOMIC DNA]</scope>
    <source>
        <strain evidence="3 4">A7P-90m</strain>
    </source>
</reference>
<accession>A0A1G6SY37</accession>
<keyword evidence="4" id="KW-1185">Reference proteome</keyword>
<evidence type="ECO:0000313" key="3">
    <source>
        <dbReference type="EMBL" id="SDD21708.1"/>
    </source>
</evidence>
<dbReference type="InterPro" id="IPR050491">
    <property type="entry name" value="AmpC-like"/>
</dbReference>
<keyword evidence="1" id="KW-1133">Transmembrane helix</keyword>
<feature type="transmembrane region" description="Helical" evidence="1">
    <location>
        <begin position="7"/>
        <end position="31"/>
    </location>
</feature>
<feature type="domain" description="Beta-lactamase-related" evidence="2">
    <location>
        <begin position="77"/>
        <end position="366"/>
    </location>
</feature>
<keyword evidence="1" id="KW-0812">Transmembrane</keyword>
<dbReference type="OrthoDB" id="9805821at2"/>
<dbReference type="Proteomes" id="UP000199452">
    <property type="component" value="Unassembled WGS sequence"/>
</dbReference>
<dbReference type="PANTHER" id="PTHR46825">
    <property type="entry name" value="D-ALANYL-D-ALANINE-CARBOXYPEPTIDASE/ENDOPEPTIDASE AMPH"/>
    <property type="match status" value="1"/>
</dbReference>
<evidence type="ECO:0000259" key="2">
    <source>
        <dbReference type="Pfam" id="PF00144"/>
    </source>
</evidence>
<protein>
    <submittedName>
        <fullName evidence="3">CubicO group peptidase, beta-lactamase class C family</fullName>
    </submittedName>
</protein>
<dbReference type="RefSeq" id="WP_092440934.1">
    <property type="nucleotide sequence ID" value="NZ_FMYP01000106.1"/>
</dbReference>
<dbReference type="SUPFAM" id="SSF56601">
    <property type="entry name" value="beta-lactamase/transpeptidase-like"/>
    <property type="match status" value="1"/>
</dbReference>
<dbReference type="EMBL" id="FMYP01000106">
    <property type="protein sequence ID" value="SDD21708.1"/>
    <property type="molecule type" value="Genomic_DNA"/>
</dbReference>
<organism evidence="3 4">
    <name type="scientific">Williamwhitmania taraxaci</name>
    <dbReference type="NCBI Taxonomy" id="1640674"/>
    <lineage>
        <taxon>Bacteria</taxon>
        <taxon>Pseudomonadati</taxon>
        <taxon>Bacteroidota</taxon>
        <taxon>Bacteroidia</taxon>
        <taxon>Bacteroidales</taxon>
        <taxon>Williamwhitmaniaceae</taxon>
        <taxon>Williamwhitmania</taxon>
    </lineage>
</organism>
<dbReference type="STRING" id="1640674.SAMN05216323_11063"/>
<evidence type="ECO:0000256" key="1">
    <source>
        <dbReference type="SAM" id="Phobius"/>
    </source>
</evidence>
<dbReference type="Pfam" id="PF00144">
    <property type="entry name" value="Beta-lactamase"/>
    <property type="match status" value="1"/>
</dbReference>
<dbReference type="InterPro" id="IPR012338">
    <property type="entry name" value="Beta-lactam/transpept-like"/>
</dbReference>
<sequence>MKRIIKYLFTFVLIAVLWCIVVLFGTLNGWWHKPFTKSNDPELFAVAVNQKIEKEFVGNFAMSIMKGGIVGKELFYSKNKKVDKNTIFQVASLSKFVSAVGVMKLVEMGKINLDTPVSHYLKRWQLPPSDFDNEQVTVRRLLSHTAGLTDGLGYNGFENRDSIQTIEASLTKATDADTGLSGEVKVGIEPNSKWKYSGGGFTLLQLLVEETSGQSFNDFMKLNVFQPLNMTSSTYILNDSLTNRLCEFYNSNNTAAPHFYYTSLAATSLYTSLADLEIFFQLFVKGNNGELIGRGQISPESLTLMRKSHWDEMGEAIYGLGTMLYIDIENDENIFGHDGKSTPPINTAIRINPNTGDGIIVLETGNLDLATRLASDWVFLETGKTDTLLFTMLLGTMTKIILIGLIVISILIFGLGIWRKKRKTTANKLAFKRHEVPN</sequence>
<evidence type="ECO:0000313" key="4">
    <source>
        <dbReference type="Proteomes" id="UP000199452"/>
    </source>
</evidence>